<sequence>MIAQADSLELIVCEKCAMAEMLKQFWLKEQMRKRRESEEYHEAISAN</sequence>
<organism evidence="1 2">
    <name type="scientific">Sulfobacillus thermosulfidooxidans (strain DSM 9293 / VKM B-1269 / AT-1)</name>
    <dbReference type="NCBI Taxonomy" id="929705"/>
    <lineage>
        <taxon>Bacteria</taxon>
        <taxon>Bacillati</taxon>
        <taxon>Bacillota</taxon>
        <taxon>Clostridia</taxon>
        <taxon>Eubacteriales</taxon>
        <taxon>Clostridiales Family XVII. Incertae Sedis</taxon>
        <taxon>Sulfobacillus</taxon>
    </lineage>
</organism>
<evidence type="ECO:0000313" key="2">
    <source>
        <dbReference type="Proteomes" id="UP000192660"/>
    </source>
</evidence>
<gene>
    <name evidence="1" type="ORF">SAMN00768000_1293</name>
</gene>
<name>A0A1W1WCC0_SULTA</name>
<proteinExistence type="predicted"/>
<dbReference type="RefSeq" id="WP_176213172.1">
    <property type="nucleotide sequence ID" value="NZ_FWWY01000001.1"/>
</dbReference>
<dbReference type="AlphaFoldDB" id="A0A1W1WCC0"/>
<reference evidence="2" key="1">
    <citation type="submission" date="2017-04" db="EMBL/GenBank/DDBJ databases">
        <authorList>
            <person name="Varghese N."/>
            <person name="Submissions S."/>
        </authorList>
    </citation>
    <scope>NUCLEOTIDE SEQUENCE [LARGE SCALE GENOMIC DNA]</scope>
    <source>
        <strain evidence="2">DSM 9293</strain>
    </source>
</reference>
<accession>A0A1W1WCC0</accession>
<dbReference type="EMBL" id="FWWY01000001">
    <property type="protein sequence ID" value="SMC03819.1"/>
    <property type="molecule type" value="Genomic_DNA"/>
</dbReference>
<dbReference type="Proteomes" id="UP000192660">
    <property type="component" value="Unassembled WGS sequence"/>
</dbReference>
<keyword evidence="2" id="KW-1185">Reference proteome</keyword>
<evidence type="ECO:0000313" key="1">
    <source>
        <dbReference type="EMBL" id="SMC03819.1"/>
    </source>
</evidence>
<protein>
    <submittedName>
        <fullName evidence="1">Uncharacterized protein</fullName>
    </submittedName>
</protein>